<dbReference type="InterPro" id="IPR053175">
    <property type="entry name" value="DHMBA_Reg_Transcription_Factor"/>
</dbReference>
<dbReference type="InterPro" id="IPR021858">
    <property type="entry name" value="Fun_TF"/>
</dbReference>
<dbReference type="CDD" id="cd00067">
    <property type="entry name" value="GAL4"/>
    <property type="match status" value="1"/>
</dbReference>
<protein>
    <recommendedName>
        <fullName evidence="5">Zn(2)-C6 fungal-type domain-containing protein</fullName>
    </recommendedName>
</protein>
<evidence type="ECO:0000313" key="6">
    <source>
        <dbReference type="EMBL" id="KAH8698395.1"/>
    </source>
</evidence>
<evidence type="ECO:0000256" key="2">
    <source>
        <dbReference type="ARBA" id="ARBA00023125"/>
    </source>
</evidence>
<dbReference type="GO" id="GO:0003677">
    <property type="term" value="F:DNA binding"/>
    <property type="evidence" value="ECO:0007669"/>
    <property type="project" value="UniProtKB-KW"/>
</dbReference>
<dbReference type="Proteomes" id="UP001201262">
    <property type="component" value="Unassembled WGS sequence"/>
</dbReference>
<dbReference type="InterPro" id="IPR001138">
    <property type="entry name" value="Zn2Cys6_DnaBD"/>
</dbReference>
<accession>A0AAD4KTA0</accession>
<comment type="caution">
    <text evidence="6">The sequence shown here is derived from an EMBL/GenBank/DDBJ whole genome shotgun (WGS) entry which is preliminary data.</text>
</comment>
<name>A0AAD4KTA0_9EURO</name>
<proteinExistence type="predicted"/>
<dbReference type="Pfam" id="PF00172">
    <property type="entry name" value="Zn_clus"/>
    <property type="match status" value="1"/>
</dbReference>
<keyword evidence="3" id="KW-0804">Transcription</keyword>
<dbReference type="GO" id="GO:0008270">
    <property type="term" value="F:zinc ion binding"/>
    <property type="evidence" value="ECO:0007669"/>
    <property type="project" value="InterPro"/>
</dbReference>
<keyword evidence="1" id="KW-0805">Transcription regulation</keyword>
<keyword evidence="7" id="KW-1185">Reference proteome</keyword>
<dbReference type="EMBL" id="JAJTJA010000005">
    <property type="protein sequence ID" value="KAH8698395.1"/>
    <property type="molecule type" value="Genomic_DNA"/>
</dbReference>
<feature type="domain" description="Zn(2)-C6 fungal-type" evidence="5">
    <location>
        <begin position="10"/>
        <end position="38"/>
    </location>
</feature>
<dbReference type="AlphaFoldDB" id="A0AAD4KTA0"/>
<gene>
    <name evidence="6" type="ORF">BGW36DRAFT_293631</name>
</gene>
<evidence type="ECO:0000256" key="1">
    <source>
        <dbReference type="ARBA" id="ARBA00023015"/>
    </source>
</evidence>
<dbReference type="SUPFAM" id="SSF57701">
    <property type="entry name" value="Zn2/Cys6 DNA-binding domain"/>
    <property type="match status" value="1"/>
</dbReference>
<dbReference type="Pfam" id="PF11951">
    <property type="entry name" value="Fungal_trans_2"/>
    <property type="match status" value="1"/>
</dbReference>
<dbReference type="Gene3D" id="4.10.240.10">
    <property type="entry name" value="Zn(2)-C6 fungal-type DNA-binding domain"/>
    <property type="match status" value="1"/>
</dbReference>
<dbReference type="SMART" id="SM00066">
    <property type="entry name" value="GAL4"/>
    <property type="match status" value="1"/>
</dbReference>
<organism evidence="6 7">
    <name type="scientific">Talaromyces proteolyticus</name>
    <dbReference type="NCBI Taxonomy" id="1131652"/>
    <lineage>
        <taxon>Eukaryota</taxon>
        <taxon>Fungi</taxon>
        <taxon>Dikarya</taxon>
        <taxon>Ascomycota</taxon>
        <taxon>Pezizomycotina</taxon>
        <taxon>Eurotiomycetes</taxon>
        <taxon>Eurotiomycetidae</taxon>
        <taxon>Eurotiales</taxon>
        <taxon>Trichocomaceae</taxon>
        <taxon>Talaromyces</taxon>
        <taxon>Talaromyces sect. Bacilispori</taxon>
    </lineage>
</organism>
<dbReference type="RefSeq" id="XP_046072859.1">
    <property type="nucleotide sequence ID" value="XM_046211016.1"/>
</dbReference>
<dbReference type="InterPro" id="IPR036864">
    <property type="entry name" value="Zn2-C6_fun-type_DNA-bd_sf"/>
</dbReference>
<evidence type="ECO:0000313" key="7">
    <source>
        <dbReference type="Proteomes" id="UP001201262"/>
    </source>
</evidence>
<dbReference type="PROSITE" id="PS50048">
    <property type="entry name" value="ZN2_CY6_FUNGAL_2"/>
    <property type="match status" value="1"/>
</dbReference>
<keyword evidence="4" id="KW-0539">Nucleus</keyword>
<evidence type="ECO:0000256" key="4">
    <source>
        <dbReference type="ARBA" id="ARBA00023242"/>
    </source>
</evidence>
<dbReference type="PANTHER" id="PTHR38791">
    <property type="entry name" value="ZN(II)2CYS6 TRANSCRIPTION FACTOR (EUROFUNG)-RELATED-RELATED"/>
    <property type="match status" value="1"/>
</dbReference>
<dbReference type="GO" id="GO:0000981">
    <property type="term" value="F:DNA-binding transcription factor activity, RNA polymerase II-specific"/>
    <property type="evidence" value="ECO:0007669"/>
    <property type="project" value="InterPro"/>
</dbReference>
<reference evidence="6" key="1">
    <citation type="submission" date="2021-12" db="EMBL/GenBank/DDBJ databases">
        <title>Convergent genome expansion in fungi linked to evolution of root-endophyte symbiosis.</title>
        <authorList>
            <consortium name="DOE Joint Genome Institute"/>
            <person name="Ke Y.-H."/>
            <person name="Bonito G."/>
            <person name="Liao H.-L."/>
            <person name="Looney B."/>
            <person name="Rojas-Flechas A."/>
            <person name="Nash J."/>
            <person name="Hameed K."/>
            <person name="Schadt C."/>
            <person name="Martin F."/>
            <person name="Crous P.W."/>
            <person name="Miettinen O."/>
            <person name="Magnuson J.K."/>
            <person name="Labbe J."/>
            <person name="Jacobson D."/>
            <person name="Doktycz M.J."/>
            <person name="Veneault-Fourrey C."/>
            <person name="Kuo A."/>
            <person name="Mondo S."/>
            <person name="Calhoun S."/>
            <person name="Riley R."/>
            <person name="Ohm R."/>
            <person name="LaButti K."/>
            <person name="Andreopoulos B."/>
            <person name="Pangilinan J."/>
            <person name="Nolan M."/>
            <person name="Tritt A."/>
            <person name="Clum A."/>
            <person name="Lipzen A."/>
            <person name="Daum C."/>
            <person name="Barry K."/>
            <person name="Grigoriev I.V."/>
            <person name="Vilgalys R."/>
        </authorList>
    </citation>
    <scope>NUCLEOTIDE SEQUENCE</scope>
    <source>
        <strain evidence="6">PMI_201</strain>
    </source>
</reference>
<keyword evidence="2" id="KW-0238">DNA-binding</keyword>
<dbReference type="GeneID" id="70241303"/>
<evidence type="ECO:0000259" key="5">
    <source>
        <dbReference type="PROSITE" id="PS50048"/>
    </source>
</evidence>
<sequence length="470" mass="54349">MPNVGRPSRDCQPCRHRRIRCDLARPGCTQCLRRGLRCHGYRDEISGRFQIETTHSIQLKIKIDGRKKRHLVNTASEKDRCHYKQESTQSLILSPSRESQLKKQLLLWKNHQLAHAVSKPLPVIWTDHALPLACDKFAFSCPVFSTVHRLLSRAEEGSATYLAAYAVGCAYLASMDHSNTALSRHIKAYAKAVSAMNLALRDAEQVRSDSTLLGVWLLGLYELVVATPEKAHKTYSWDIHNQGLLQLIRVRGLEQFQDQDGRNLFCIIFNNLVSKSIILAPDKQYFVEAITWFEAIYQHCATWEYPLLKVYRFSYKCMRLCSSIRDLLAQKHDHNMPFSAMQSILQEVDELESTDDLQFSSALATDWPINLPSEPYDFLNLGYMASYILQSNYRLRVTYHLKDLLDSALYTSDYTSEMTDRLQESRDRCLKEVYFLKEKIQSFLPLIRDTRFRSITKFGADVFLHQPLLH</sequence>
<evidence type="ECO:0000256" key="3">
    <source>
        <dbReference type="ARBA" id="ARBA00023163"/>
    </source>
</evidence>